<name>A0A1N6NE65_9RHOO</name>
<dbReference type="Pfam" id="PF12019">
    <property type="entry name" value="GspH"/>
    <property type="match status" value="1"/>
</dbReference>
<evidence type="ECO:0000256" key="5">
    <source>
        <dbReference type="ARBA" id="ARBA00022519"/>
    </source>
</evidence>
<dbReference type="AlphaFoldDB" id="A0A1N6NE65"/>
<keyword evidence="8 11" id="KW-0472">Membrane</keyword>
<evidence type="ECO:0000256" key="3">
    <source>
        <dbReference type="ARBA" id="ARBA00022475"/>
    </source>
</evidence>
<evidence type="ECO:0000256" key="11">
    <source>
        <dbReference type="SAM" id="Phobius"/>
    </source>
</evidence>
<gene>
    <name evidence="13" type="ORF">SAMN05421829_101258</name>
</gene>
<evidence type="ECO:0000256" key="6">
    <source>
        <dbReference type="ARBA" id="ARBA00022692"/>
    </source>
</evidence>
<dbReference type="SUPFAM" id="SSF54523">
    <property type="entry name" value="Pili subunits"/>
    <property type="match status" value="1"/>
</dbReference>
<evidence type="ECO:0000256" key="2">
    <source>
        <dbReference type="ARBA" id="ARBA00021549"/>
    </source>
</evidence>
<dbReference type="EMBL" id="FTMD01000001">
    <property type="protein sequence ID" value="SIP90375.1"/>
    <property type="molecule type" value="Genomic_DNA"/>
</dbReference>
<evidence type="ECO:0000256" key="1">
    <source>
        <dbReference type="ARBA" id="ARBA00004377"/>
    </source>
</evidence>
<evidence type="ECO:0000256" key="7">
    <source>
        <dbReference type="ARBA" id="ARBA00022989"/>
    </source>
</evidence>
<dbReference type="RefSeq" id="WP_076600285.1">
    <property type="nucleotide sequence ID" value="NZ_FTMD01000001.1"/>
</dbReference>
<organism evidence="13 14">
    <name type="scientific">Aromatoleum tolulyticum</name>
    <dbReference type="NCBI Taxonomy" id="34027"/>
    <lineage>
        <taxon>Bacteria</taxon>
        <taxon>Pseudomonadati</taxon>
        <taxon>Pseudomonadota</taxon>
        <taxon>Betaproteobacteria</taxon>
        <taxon>Rhodocyclales</taxon>
        <taxon>Rhodocyclaceae</taxon>
        <taxon>Aromatoleum</taxon>
    </lineage>
</organism>
<keyword evidence="5" id="KW-0997">Cell inner membrane</keyword>
<protein>
    <recommendedName>
        <fullName evidence="2">Type II secretion system protein H</fullName>
    </recommendedName>
    <alternativeName>
        <fullName evidence="10">General secretion pathway protein H</fullName>
    </alternativeName>
</protein>
<evidence type="ECO:0000256" key="4">
    <source>
        <dbReference type="ARBA" id="ARBA00022481"/>
    </source>
</evidence>
<evidence type="ECO:0000313" key="14">
    <source>
        <dbReference type="Proteomes" id="UP000186819"/>
    </source>
</evidence>
<comment type="subcellular location">
    <subcellularLocation>
        <location evidence="1">Cell inner membrane</location>
        <topology evidence="1">Single-pass membrane protein</topology>
    </subcellularLocation>
</comment>
<dbReference type="GO" id="GO:0015627">
    <property type="term" value="C:type II protein secretion system complex"/>
    <property type="evidence" value="ECO:0007669"/>
    <property type="project" value="InterPro"/>
</dbReference>
<feature type="domain" description="General secretion pathway GspH" evidence="12">
    <location>
        <begin position="49"/>
        <end position="153"/>
    </location>
</feature>
<keyword evidence="3" id="KW-1003">Cell membrane</keyword>
<feature type="transmembrane region" description="Helical" evidence="11">
    <location>
        <begin position="12"/>
        <end position="34"/>
    </location>
</feature>
<dbReference type="OrthoDB" id="5956286at2"/>
<keyword evidence="14" id="KW-1185">Reference proteome</keyword>
<reference evidence="14" key="1">
    <citation type="submission" date="2017-01" db="EMBL/GenBank/DDBJ databases">
        <authorList>
            <person name="Varghese N."/>
            <person name="Submissions S."/>
        </authorList>
    </citation>
    <scope>NUCLEOTIDE SEQUENCE [LARGE SCALE GENOMIC DNA]</scope>
    <source>
        <strain evidence="14">ATCC 51758</strain>
    </source>
</reference>
<keyword evidence="7 11" id="KW-1133">Transmembrane helix</keyword>
<keyword evidence="4" id="KW-0488">Methylation</keyword>
<accession>A0A1N6NE65</accession>
<evidence type="ECO:0000256" key="8">
    <source>
        <dbReference type="ARBA" id="ARBA00023136"/>
    </source>
</evidence>
<keyword evidence="6 11" id="KW-0812">Transmembrane</keyword>
<dbReference type="NCBIfam" id="TIGR02532">
    <property type="entry name" value="IV_pilin_GFxxxE"/>
    <property type="match status" value="1"/>
</dbReference>
<dbReference type="InterPro" id="IPR012902">
    <property type="entry name" value="N_methyl_site"/>
</dbReference>
<evidence type="ECO:0000259" key="12">
    <source>
        <dbReference type="Pfam" id="PF12019"/>
    </source>
</evidence>
<evidence type="ECO:0000256" key="9">
    <source>
        <dbReference type="ARBA" id="ARBA00025772"/>
    </source>
</evidence>
<evidence type="ECO:0000256" key="10">
    <source>
        <dbReference type="ARBA" id="ARBA00030775"/>
    </source>
</evidence>
<dbReference type="Proteomes" id="UP000186819">
    <property type="component" value="Unassembled WGS sequence"/>
</dbReference>
<evidence type="ECO:0000313" key="13">
    <source>
        <dbReference type="EMBL" id="SIP90375.1"/>
    </source>
</evidence>
<dbReference type="Gene3D" id="3.55.40.10">
    <property type="entry name" value="minor pseudopilin epsh domain"/>
    <property type="match status" value="1"/>
</dbReference>
<comment type="similarity">
    <text evidence="9">Belongs to the GSP H family.</text>
</comment>
<dbReference type="STRING" id="34027.SAMN05421829_101258"/>
<sequence>MLSRPRSAGRQAGFTIVEALVAIGVLAILASLAAPSFETTLVTFRVRVAAEGLVSGLQLARAEALRRNQPVRFTLTDGRGNWSVATVSPVSTIQEAKGTSAAGVTIAANASQTNVVFLPTGLVDTAAPRIEDINLTTRVPGVNSLRVQVHGGGLVQMCDPAATGSDSRKC</sequence>
<dbReference type="GO" id="GO:0015628">
    <property type="term" value="P:protein secretion by the type II secretion system"/>
    <property type="evidence" value="ECO:0007669"/>
    <property type="project" value="InterPro"/>
</dbReference>
<proteinExistence type="inferred from homology"/>
<dbReference type="Pfam" id="PF07963">
    <property type="entry name" value="N_methyl"/>
    <property type="match status" value="1"/>
</dbReference>
<dbReference type="GO" id="GO:0005886">
    <property type="term" value="C:plasma membrane"/>
    <property type="evidence" value="ECO:0007669"/>
    <property type="project" value="UniProtKB-SubCell"/>
</dbReference>
<dbReference type="InterPro" id="IPR045584">
    <property type="entry name" value="Pilin-like"/>
</dbReference>
<dbReference type="InterPro" id="IPR022346">
    <property type="entry name" value="T2SS_GspH"/>
</dbReference>